<organism evidence="2 3">
    <name type="scientific">Paracoccus siganidrum</name>
    <dbReference type="NCBI Taxonomy" id="1276757"/>
    <lineage>
        <taxon>Bacteria</taxon>
        <taxon>Pseudomonadati</taxon>
        <taxon>Pseudomonadota</taxon>
        <taxon>Alphaproteobacteria</taxon>
        <taxon>Rhodobacterales</taxon>
        <taxon>Paracoccaceae</taxon>
        <taxon>Paracoccus</taxon>
    </lineage>
</organism>
<dbReference type="InterPro" id="IPR014917">
    <property type="entry name" value="DUF1800"/>
</dbReference>
<proteinExistence type="predicted"/>
<dbReference type="AlphaFoldDB" id="A0A419A3X4"/>
<protein>
    <submittedName>
        <fullName evidence="2">DUF1800 domain-containing protein</fullName>
    </submittedName>
</protein>
<feature type="region of interest" description="Disordered" evidence="1">
    <location>
        <begin position="63"/>
        <end position="83"/>
    </location>
</feature>
<comment type="caution">
    <text evidence="2">The sequence shown here is derived from an EMBL/GenBank/DDBJ whole genome shotgun (WGS) entry which is preliminary data.</text>
</comment>
<dbReference type="Proteomes" id="UP000283587">
    <property type="component" value="Unassembled WGS sequence"/>
</dbReference>
<dbReference type="Pfam" id="PF08811">
    <property type="entry name" value="DUF1800"/>
    <property type="match status" value="1"/>
</dbReference>
<gene>
    <name evidence="2" type="ORF">D3P05_16000</name>
</gene>
<evidence type="ECO:0000313" key="2">
    <source>
        <dbReference type="EMBL" id="RJL08497.1"/>
    </source>
</evidence>
<evidence type="ECO:0000313" key="3">
    <source>
        <dbReference type="Proteomes" id="UP000283587"/>
    </source>
</evidence>
<dbReference type="OrthoDB" id="9772295at2"/>
<reference evidence="3" key="1">
    <citation type="submission" date="2018-09" db="EMBL/GenBank/DDBJ databases">
        <title>Paracoccus onubensis nov. sp. a moderate halophilic bacterium isolated from Gruta de las Maravillas (Aracena, Spain).</title>
        <authorList>
            <person name="Jurado V."/>
            <person name="Gutierrez-Patricio S."/>
            <person name="Gonzalez-Pimentel J.L."/>
            <person name="Miller A.Z."/>
            <person name="Laiz L."/>
            <person name="Saiz-Jimenez C."/>
        </authorList>
    </citation>
    <scope>NUCLEOTIDE SEQUENCE [LARGE SCALE GENOMIC DNA]</scope>
    <source>
        <strain evidence="3">DSM 26381</strain>
    </source>
</reference>
<dbReference type="EMBL" id="QZEW01000074">
    <property type="protein sequence ID" value="RJL08497.1"/>
    <property type="molecule type" value="Genomic_DNA"/>
</dbReference>
<evidence type="ECO:0000256" key="1">
    <source>
        <dbReference type="SAM" id="MobiDB-lite"/>
    </source>
</evidence>
<accession>A0A419A3X4</accession>
<name>A0A419A3X4_9RHOB</name>
<sequence length="456" mass="50065">MMVAYPELAAIRLGFGLSPLIPPPTDAAAVLASVASAAPDAHAVRTQDFREATIARAELVQKARDGDEAARQEAQRQRDEVVERNGHAVQRRFARAVGDPAGFGERLVQFWADHFTVRGGNPFQILLANAFIDEAIRPHLNGHFADLLFAADTHPMMLGYLDQNSSVGPRSRSARNRPDRKLGLNENLAREMIELHTLGVDGDYGQRDVRQLAKLLTGLRFNARRDEIFLPQLAEPGAETVLGKSYGGDGEADLGDIRAAMTDLALHPSTAEHLSRKLVVHFVDDDPPEDLVRRLTAAWQDSDGHLPALYAILVEAPELETHFRKKVRQPFDFIVASVRALGLTGDDVLGLELTKARNWLQYPMTGMGQRWGMPVGPDGWPEGASSWATPQGLAARIQWSLRFTPRLQPDLPQPEAFLAAALGSTASEALQWAVPKAETAREAVMIVLASADFNRR</sequence>
<keyword evidence="3" id="KW-1185">Reference proteome</keyword>